<evidence type="ECO:0000313" key="1">
    <source>
        <dbReference type="EMBL" id="VTS70898.1"/>
    </source>
</evidence>
<dbReference type="AlphaFoldDB" id="A0A4V0BU49"/>
<dbReference type="EMBL" id="LR594040">
    <property type="protein sequence ID" value="VTS70898.1"/>
    <property type="molecule type" value="Genomic_DNA"/>
</dbReference>
<organism evidence="1 2">
    <name type="scientific">Streptococcus australis</name>
    <dbReference type="NCBI Taxonomy" id="113107"/>
    <lineage>
        <taxon>Bacteria</taxon>
        <taxon>Bacillati</taxon>
        <taxon>Bacillota</taxon>
        <taxon>Bacilli</taxon>
        <taxon>Lactobacillales</taxon>
        <taxon>Streptococcaceae</taxon>
        <taxon>Streptococcus</taxon>
    </lineage>
</organism>
<name>A0A4V0BU49_9STRE</name>
<evidence type="ECO:0000313" key="2">
    <source>
        <dbReference type="Proteomes" id="UP000307982"/>
    </source>
</evidence>
<reference evidence="1 2" key="1">
    <citation type="submission" date="2019-05" db="EMBL/GenBank/DDBJ databases">
        <authorList>
            <consortium name="Pathogen Informatics"/>
        </authorList>
    </citation>
    <scope>NUCLEOTIDE SEQUENCE [LARGE SCALE GENOMIC DNA]</scope>
    <source>
        <strain evidence="1 2">NCTC5338</strain>
    </source>
</reference>
<gene>
    <name evidence="1" type="ORF">NCTC5338_00941</name>
</gene>
<proteinExistence type="predicted"/>
<accession>A0A4V0BU49</accession>
<sequence>MINLEKQRSEIFFEFYRALPATSIDLLYA</sequence>
<dbReference type="Proteomes" id="UP000307982">
    <property type="component" value="Chromosome"/>
</dbReference>
<protein>
    <submittedName>
        <fullName evidence="1">Uncharacterized protein</fullName>
    </submittedName>
</protein>